<evidence type="ECO:0000313" key="2">
    <source>
        <dbReference type="EMBL" id="OPH36166.1"/>
    </source>
</evidence>
<gene>
    <name evidence="2" type="ORF">B5J94_07875</name>
</gene>
<dbReference type="Pfam" id="PF20103">
    <property type="entry name" value="DUF6493"/>
    <property type="match status" value="1"/>
</dbReference>
<dbReference type="InterPro" id="IPR045472">
    <property type="entry name" value="DUF6493"/>
</dbReference>
<name>A0A1V4GVK9_MORLA</name>
<organism evidence="2 3">
    <name type="scientific">Moraxella lacunata</name>
    <dbReference type="NCBI Taxonomy" id="477"/>
    <lineage>
        <taxon>Bacteria</taxon>
        <taxon>Pseudomonadati</taxon>
        <taxon>Pseudomonadota</taxon>
        <taxon>Gammaproteobacteria</taxon>
        <taxon>Moraxellales</taxon>
        <taxon>Moraxellaceae</taxon>
        <taxon>Moraxella</taxon>
    </lineage>
</organism>
<sequence length="244" mass="28958">MTQSAPKTKKDILAEFDHIIATGELSQIIPFLDAHKQGNVSELKKQLNKARRYYLDWYEVKENGRTVGTSVRGTPNQERMLFCLALALLSPSDFNGRWLDCFTQVLRYMSDPDYYKSLDNKNNTMPMVFDIIKHFDFKELFNIYMAECVKREIMWGLDYPLLRRLENAKLIDHHPQLFAMTIARFTMPNDMPKKKLSIDEYREFVFSSDIMIRDVKLLFEYETHVSWTTFGYLDRQTFKEYKHG</sequence>
<feature type="domain" description="DUF6493" evidence="1">
    <location>
        <begin position="12"/>
        <end position="229"/>
    </location>
</feature>
<dbReference type="EMBL" id="MXAN01000052">
    <property type="protein sequence ID" value="OPH36166.1"/>
    <property type="molecule type" value="Genomic_DNA"/>
</dbReference>
<evidence type="ECO:0000313" key="3">
    <source>
        <dbReference type="Proteomes" id="UP000191025"/>
    </source>
</evidence>
<reference evidence="3" key="1">
    <citation type="submission" date="2017-03" db="EMBL/GenBank/DDBJ databases">
        <title>Draft genome sequence of Moraxella equi CCUG 4950T type strain.</title>
        <authorList>
            <person name="Salva-Serra F."/>
            <person name="Engstrom-Jakobsson H."/>
            <person name="Thorell K."/>
            <person name="Jaen-Luchoro D."/>
            <person name="Gonzales-Siles L."/>
            <person name="Karlsson R."/>
            <person name="Yazdan S."/>
            <person name="Boulund F."/>
            <person name="Johnning A."/>
            <person name="Engstrand L."/>
            <person name="Kristiansson E."/>
            <person name="Moore E."/>
        </authorList>
    </citation>
    <scope>NUCLEOTIDE SEQUENCE [LARGE SCALE GENOMIC DNA]</scope>
    <source>
        <strain evidence="3">CCUG 4441</strain>
    </source>
</reference>
<dbReference type="AlphaFoldDB" id="A0A1V4GVK9"/>
<proteinExistence type="predicted"/>
<dbReference type="Proteomes" id="UP000191025">
    <property type="component" value="Unassembled WGS sequence"/>
</dbReference>
<protein>
    <recommendedName>
        <fullName evidence="1">DUF6493 domain-containing protein</fullName>
    </recommendedName>
</protein>
<accession>A0A1V4GVK9</accession>
<evidence type="ECO:0000259" key="1">
    <source>
        <dbReference type="Pfam" id="PF20103"/>
    </source>
</evidence>
<comment type="caution">
    <text evidence="2">The sequence shown here is derived from an EMBL/GenBank/DDBJ whole genome shotgun (WGS) entry which is preliminary data.</text>
</comment>